<evidence type="ECO:0000259" key="1">
    <source>
        <dbReference type="PROSITE" id="PS50042"/>
    </source>
</evidence>
<protein>
    <recommendedName>
        <fullName evidence="1">Cyclic nucleotide-binding domain-containing protein</fullName>
    </recommendedName>
</protein>
<dbReference type="InterPro" id="IPR018490">
    <property type="entry name" value="cNMP-bd_dom_sf"/>
</dbReference>
<comment type="caution">
    <text evidence="2">The sequence shown here is derived from an EMBL/GenBank/DDBJ whole genome shotgun (WGS) entry which is preliminary data.</text>
</comment>
<accession>A0A644XWI6</accession>
<name>A0A644XWI6_9ZZZZ</name>
<reference evidence="2" key="1">
    <citation type="submission" date="2019-08" db="EMBL/GenBank/DDBJ databases">
        <authorList>
            <person name="Kucharzyk K."/>
            <person name="Murdoch R.W."/>
            <person name="Higgins S."/>
            <person name="Loffler F."/>
        </authorList>
    </citation>
    <scope>NUCLEOTIDE SEQUENCE</scope>
</reference>
<gene>
    <name evidence="2" type="ORF">SDC9_66976</name>
</gene>
<dbReference type="SUPFAM" id="SSF51206">
    <property type="entry name" value="cAMP-binding domain-like"/>
    <property type="match status" value="1"/>
</dbReference>
<dbReference type="AlphaFoldDB" id="A0A644XWI6"/>
<dbReference type="Gene3D" id="2.60.120.10">
    <property type="entry name" value="Jelly Rolls"/>
    <property type="match status" value="1"/>
</dbReference>
<sequence length="228" mass="26065">MKNLINDLKKSVLFKNKSSNELENLIMSANYKIVNLYKNETVFDVFSSTNYIGLVLSGELTVEKILPCGKLVVVFNKSCGEIFGEVAVFSDAEEYPCRVVAKTNCRIVLFSRKDFFKILTLDNDILYNFLYLISNKAFYLNSKIESLSLTSINQKVAHSIINDFNVSNKNRIVRLPFSKKVWANNLNISRASLYREIDYLCNNLIVKIIDSNTIKILDINKLNSIYLG</sequence>
<dbReference type="Pfam" id="PF00027">
    <property type="entry name" value="cNMP_binding"/>
    <property type="match status" value="1"/>
</dbReference>
<dbReference type="InterPro" id="IPR014710">
    <property type="entry name" value="RmlC-like_jellyroll"/>
</dbReference>
<organism evidence="2">
    <name type="scientific">bioreactor metagenome</name>
    <dbReference type="NCBI Taxonomy" id="1076179"/>
    <lineage>
        <taxon>unclassified sequences</taxon>
        <taxon>metagenomes</taxon>
        <taxon>ecological metagenomes</taxon>
    </lineage>
</organism>
<dbReference type="PROSITE" id="PS50042">
    <property type="entry name" value="CNMP_BINDING_3"/>
    <property type="match status" value="1"/>
</dbReference>
<feature type="domain" description="Cyclic nucleotide-binding" evidence="1">
    <location>
        <begin position="13"/>
        <end position="119"/>
    </location>
</feature>
<evidence type="ECO:0000313" key="2">
    <source>
        <dbReference type="EMBL" id="MPM20545.1"/>
    </source>
</evidence>
<dbReference type="EMBL" id="VSSQ01003408">
    <property type="protein sequence ID" value="MPM20545.1"/>
    <property type="molecule type" value="Genomic_DNA"/>
</dbReference>
<dbReference type="CDD" id="cd00038">
    <property type="entry name" value="CAP_ED"/>
    <property type="match status" value="1"/>
</dbReference>
<dbReference type="InterPro" id="IPR000595">
    <property type="entry name" value="cNMP-bd_dom"/>
</dbReference>
<proteinExistence type="predicted"/>